<dbReference type="InterPro" id="IPR011705">
    <property type="entry name" value="BACK"/>
</dbReference>
<evidence type="ECO:0000313" key="4">
    <source>
        <dbReference type="Proteomes" id="UP000694865"/>
    </source>
</evidence>
<keyword evidence="2" id="KW-0677">Repeat</keyword>
<sequence length="367" mass="41956">MYSGDARNITLDCIITAQYLQVHFPFNLIGYLKNHLVPAHCLKVLQIADNVDEQLHSDTLQYIQQNFCPEVYLQEEFIKVSLENVIEILSSDNLNVKSEEDVFHVCYQWIAMNNIKDRHIQQKVFDCVRIPLLTELFTGHARDLLENIGVEIMISKQDQPRMFFPNVCGCSNVSSQITPRRSMVHKYLLVLREARHVESAVEICMVKMEDNPIAHELVCSDSPKALIGFCTVCVGNDFYVIGGWDLNEECPCWCMWKFDLIKHTWDQLPACITKRVNASCTFSGDLIYVIGGRPSVDDQDSVYHSFEKYNITTSTWTALNALSEFAGLHNLSLAAYNDNLFLLSTHNCDDTPMNLYQYSVNEECGLP</sequence>
<dbReference type="PANTHER" id="PTHR24412:SF441">
    <property type="entry name" value="KELCH-LIKE PROTEIN 28"/>
    <property type="match status" value="1"/>
</dbReference>
<dbReference type="PANTHER" id="PTHR24412">
    <property type="entry name" value="KELCH PROTEIN"/>
    <property type="match status" value="1"/>
</dbReference>
<reference evidence="5" key="1">
    <citation type="submission" date="2025-08" db="UniProtKB">
        <authorList>
            <consortium name="RefSeq"/>
        </authorList>
    </citation>
    <scope>IDENTIFICATION</scope>
    <source>
        <tissue evidence="5">Testes</tissue>
    </source>
</reference>
<dbReference type="Pfam" id="PF07707">
    <property type="entry name" value="BACK"/>
    <property type="match status" value="1"/>
</dbReference>
<dbReference type="SMART" id="SM00875">
    <property type="entry name" value="BACK"/>
    <property type="match status" value="1"/>
</dbReference>
<evidence type="ECO:0000256" key="1">
    <source>
        <dbReference type="ARBA" id="ARBA00022441"/>
    </source>
</evidence>
<keyword evidence="1" id="KW-0880">Kelch repeat</keyword>
<accession>A0ABM0M8R2</accession>
<dbReference type="GeneID" id="102807441"/>
<dbReference type="SUPFAM" id="SSF117281">
    <property type="entry name" value="Kelch motif"/>
    <property type="match status" value="1"/>
</dbReference>
<feature type="domain" description="BACK" evidence="3">
    <location>
        <begin position="41"/>
        <end position="142"/>
    </location>
</feature>
<dbReference type="Gene3D" id="2.120.10.80">
    <property type="entry name" value="Kelch-type beta propeller"/>
    <property type="match status" value="1"/>
</dbReference>
<dbReference type="InterPro" id="IPR015915">
    <property type="entry name" value="Kelch-typ_b-propeller"/>
</dbReference>
<evidence type="ECO:0000313" key="5">
    <source>
        <dbReference type="RefSeq" id="XP_006816403.1"/>
    </source>
</evidence>
<protein>
    <submittedName>
        <fullName evidence="5">Kelch-like protein 17-like</fullName>
    </submittedName>
</protein>
<evidence type="ECO:0000259" key="3">
    <source>
        <dbReference type="SMART" id="SM00875"/>
    </source>
</evidence>
<dbReference type="InterPro" id="IPR006652">
    <property type="entry name" value="Kelch_1"/>
</dbReference>
<dbReference type="Proteomes" id="UP000694865">
    <property type="component" value="Unplaced"/>
</dbReference>
<organism evidence="4 5">
    <name type="scientific">Saccoglossus kowalevskii</name>
    <name type="common">Acorn worm</name>
    <dbReference type="NCBI Taxonomy" id="10224"/>
    <lineage>
        <taxon>Eukaryota</taxon>
        <taxon>Metazoa</taxon>
        <taxon>Hemichordata</taxon>
        <taxon>Enteropneusta</taxon>
        <taxon>Harrimaniidae</taxon>
        <taxon>Saccoglossus</taxon>
    </lineage>
</organism>
<keyword evidence="4" id="KW-1185">Reference proteome</keyword>
<gene>
    <name evidence="5" type="primary">LOC102807441</name>
</gene>
<proteinExistence type="predicted"/>
<name>A0ABM0M8R2_SACKO</name>
<dbReference type="Pfam" id="PF01344">
    <property type="entry name" value="Kelch_1"/>
    <property type="match status" value="2"/>
</dbReference>
<dbReference type="RefSeq" id="XP_006816403.1">
    <property type="nucleotide sequence ID" value="XM_006816340.1"/>
</dbReference>
<evidence type="ECO:0000256" key="2">
    <source>
        <dbReference type="ARBA" id="ARBA00022737"/>
    </source>
</evidence>
<dbReference type="Gene3D" id="1.25.40.420">
    <property type="match status" value="1"/>
</dbReference>